<evidence type="ECO:0000256" key="4">
    <source>
        <dbReference type="ARBA" id="ARBA00022691"/>
    </source>
</evidence>
<dbReference type="NCBIfam" id="TIGR00312">
    <property type="entry name" value="cbiD"/>
    <property type="match status" value="1"/>
</dbReference>
<comment type="caution">
    <text evidence="6">The sequence shown here is derived from an EMBL/GenBank/DDBJ whole genome shotgun (WGS) entry which is preliminary data.</text>
</comment>
<keyword evidence="2 5" id="KW-0489">Methyltransferase</keyword>
<evidence type="ECO:0000256" key="5">
    <source>
        <dbReference type="HAMAP-Rule" id="MF_00787"/>
    </source>
</evidence>
<dbReference type="GO" id="GO:0019251">
    <property type="term" value="P:anaerobic cobalamin biosynthetic process"/>
    <property type="evidence" value="ECO:0007669"/>
    <property type="project" value="UniProtKB-UniRule"/>
</dbReference>
<evidence type="ECO:0000313" key="6">
    <source>
        <dbReference type="EMBL" id="MCM1990537.1"/>
    </source>
</evidence>
<evidence type="ECO:0000256" key="1">
    <source>
        <dbReference type="ARBA" id="ARBA00022573"/>
    </source>
</evidence>
<dbReference type="PIRSF" id="PIRSF026782">
    <property type="entry name" value="CbiD"/>
    <property type="match status" value="1"/>
</dbReference>
<protein>
    <recommendedName>
        <fullName evidence="5">Cobalt-precorrin-5B C(1)-methyltransferase</fullName>
        <ecNumber evidence="5">2.1.1.195</ecNumber>
    </recommendedName>
    <alternativeName>
        <fullName evidence="5">Cobalt-precorrin-6A synthase</fullName>
    </alternativeName>
</protein>
<evidence type="ECO:0000256" key="2">
    <source>
        <dbReference type="ARBA" id="ARBA00022603"/>
    </source>
</evidence>
<dbReference type="RefSeq" id="WP_250859577.1">
    <property type="nucleotide sequence ID" value="NZ_JAGSOJ010000002.1"/>
</dbReference>
<dbReference type="InterPro" id="IPR036074">
    <property type="entry name" value="CbiD_sf"/>
</dbReference>
<reference evidence="6" key="1">
    <citation type="journal article" date="2021" name="mSystems">
        <title>Bacteria and Archaea Synergistically Convert Glycine Betaine to Biogenic Methane in the Formosa Cold Seep of the South China Sea.</title>
        <authorList>
            <person name="Li L."/>
            <person name="Zhang W."/>
            <person name="Zhang S."/>
            <person name="Song L."/>
            <person name="Sun Q."/>
            <person name="Zhang H."/>
            <person name="Xiang H."/>
            <person name="Dong X."/>
        </authorList>
    </citation>
    <scope>NUCLEOTIDE SEQUENCE</scope>
    <source>
        <strain evidence="6">ZWT</strain>
    </source>
</reference>
<comment type="pathway">
    <text evidence="5">Cofactor biosynthesis; adenosylcobalamin biosynthesis; cob(II)yrinate a,c-diamide from sirohydrochlorin (anaerobic route): step 6/10.</text>
</comment>
<comment type="similarity">
    <text evidence="5">Belongs to the CbiD family.</text>
</comment>
<dbReference type="InterPro" id="IPR002748">
    <property type="entry name" value="CbiD"/>
</dbReference>
<dbReference type="Proteomes" id="UP001056429">
    <property type="component" value="Unassembled WGS sequence"/>
</dbReference>
<dbReference type="GO" id="GO:0032259">
    <property type="term" value="P:methylation"/>
    <property type="evidence" value="ECO:0007669"/>
    <property type="project" value="UniProtKB-KW"/>
</dbReference>
<dbReference type="SUPFAM" id="SSF111342">
    <property type="entry name" value="CbiD-like"/>
    <property type="match status" value="1"/>
</dbReference>
<dbReference type="GO" id="GO:0008168">
    <property type="term" value="F:methyltransferase activity"/>
    <property type="evidence" value="ECO:0007669"/>
    <property type="project" value="UniProtKB-UniRule"/>
</dbReference>
<dbReference type="AlphaFoldDB" id="A0A9J6P3B3"/>
<dbReference type="Pfam" id="PF01888">
    <property type="entry name" value="CbiD"/>
    <property type="match status" value="1"/>
</dbReference>
<accession>A0A9J6P3B3</accession>
<organism evidence="6 7">
    <name type="scientific">Oceanirhabdus seepicola</name>
    <dbReference type="NCBI Taxonomy" id="2828781"/>
    <lineage>
        <taxon>Bacteria</taxon>
        <taxon>Bacillati</taxon>
        <taxon>Bacillota</taxon>
        <taxon>Clostridia</taxon>
        <taxon>Eubacteriales</taxon>
        <taxon>Clostridiaceae</taxon>
        <taxon>Oceanirhabdus</taxon>
    </lineage>
</organism>
<dbReference type="PANTHER" id="PTHR35863">
    <property type="entry name" value="COBALT-PRECORRIN-5B C(1)-METHYLTRANSFERASE"/>
    <property type="match status" value="1"/>
</dbReference>
<dbReference type="EC" id="2.1.1.195" evidence="5"/>
<dbReference type="HAMAP" id="MF_00787">
    <property type="entry name" value="CbiD"/>
    <property type="match status" value="1"/>
</dbReference>
<keyword evidence="1 5" id="KW-0169">Cobalamin biosynthesis</keyword>
<dbReference type="EMBL" id="JAGSOJ010000002">
    <property type="protein sequence ID" value="MCM1990537.1"/>
    <property type="molecule type" value="Genomic_DNA"/>
</dbReference>
<dbReference type="PANTHER" id="PTHR35863:SF1">
    <property type="entry name" value="COBALT-PRECORRIN-5B C(1)-METHYLTRANSFERASE"/>
    <property type="match status" value="1"/>
</dbReference>
<name>A0A9J6P3B3_9CLOT</name>
<evidence type="ECO:0000256" key="3">
    <source>
        <dbReference type="ARBA" id="ARBA00022679"/>
    </source>
</evidence>
<dbReference type="Gene3D" id="3.30.2110.10">
    <property type="entry name" value="CbiD-like"/>
    <property type="match status" value="1"/>
</dbReference>
<keyword evidence="3 5" id="KW-0808">Transferase</keyword>
<reference evidence="6" key="2">
    <citation type="submission" date="2021-04" db="EMBL/GenBank/DDBJ databases">
        <authorList>
            <person name="Dong X."/>
        </authorList>
    </citation>
    <scope>NUCLEOTIDE SEQUENCE</scope>
    <source>
        <strain evidence="6">ZWT</strain>
    </source>
</reference>
<sequence>MLDLYINSGGKKLRCGYTTGSCASAAAKAATQMLFQKSELKSIEIDTPKGIRLTIPVEKVRVGEDFVECCVLKDGGDDPDITNGIEIWARAEKKEDGYELKGGIGVGVVKGEGLYVPVGEPAINPVPRKMIKKEVHEVLPEDCGVTITIFVPEGEEIAKKTFNPRLNIIGGISILGTTGIVVPMSEEALKGSVELEIQSKFKQGVTEPILVFGNMGENFCEKMGLDKSKCVEMSNFVGFALDTCRGLGIKKVTIVGHIGKMCKISMGCFQTHSRVSDVRLESLALELALNGVDTSIVKDIYDEKTTEGAVNKLHEKYEDKYDFIYKNLCEKIQRRIEIYNYEEMKCDVAIFAMKRGLLYSTIEK</sequence>
<comment type="function">
    <text evidence="5">Catalyzes the methylation of C-1 in cobalt-precorrin-5B to form cobalt-precorrin-6A.</text>
</comment>
<keyword evidence="4 5" id="KW-0949">S-adenosyl-L-methionine</keyword>
<comment type="catalytic activity">
    <reaction evidence="5">
        <text>Co-precorrin-5B + S-adenosyl-L-methionine = Co-precorrin-6A + S-adenosyl-L-homocysteine</text>
        <dbReference type="Rhea" id="RHEA:26285"/>
        <dbReference type="ChEBI" id="CHEBI:57856"/>
        <dbReference type="ChEBI" id="CHEBI:59789"/>
        <dbReference type="ChEBI" id="CHEBI:60063"/>
        <dbReference type="ChEBI" id="CHEBI:60064"/>
        <dbReference type="EC" id="2.1.1.195"/>
    </reaction>
</comment>
<evidence type="ECO:0000313" key="7">
    <source>
        <dbReference type="Proteomes" id="UP001056429"/>
    </source>
</evidence>
<keyword evidence="7" id="KW-1185">Reference proteome</keyword>
<gene>
    <name evidence="5 6" type="primary">cbiD</name>
    <name evidence="6" type="ORF">KDK92_12465</name>
</gene>
<proteinExistence type="inferred from homology"/>